<dbReference type="InterPro" id="IPR053143">
    <property type="entry name" value="Arylsulfate_ST"/>
</dbReference>
<gene>
    <name evidence="3" type="ORF">JR347_17145</name>
</gene>
<evidence type="ECO:0000313" key="3">
    <source>
        <dbReference type="EMBL" id="QSE97287.1"/>
    </source>
</evidence>
<organism evidence="3 4">
    <name type="scientific">Fulvivirga lutea</name>
    <dbReference type="NCBI Taxonomy" id="2810512"/>
    <lineage>
        <taxon>Bacteria</taxon>
        <taxon>Pseudomonadati</taxon>
        <taxon>Bacteroidota</taxon>
        <taxon>Cytophagia</taxon>
        <taxon>Cytophagales</taxon>
        <taxon>Fulvivirgaceae</taxon>
        <taxon>Fulvivirga</taxon>
    </lineage>
</organism>
<evidence type="ECO:0000313" key="4">
    <source>
        <dbReference type="Proteomes" id="UP000662783"/>
    </source>
</evidence>
<keyword evidence="1" id="KW-0732">Signal</keyword>
<feature type="domain" description="Secretion system C-terminal sorting" evidence="2">
    <location>
        <begin position="467"/>
        <end position="525"/>
    </location>
</feature>
<dbReference type="Proteomes" id="UP000662783">
    <property type="component" value="Chromosome"/>
</dbReference>
<dbReference type="GO" id="GO:0004062">
    <property type="term" value="F:aryl sulfotransferase activity"/>
    <property type="evidence" value="ECO:0007669"/>
    <property type="project" value="InterPro"/>
</dbReference>
<sequence>MRLLLIFLSLFFFNNSYCQNTVGLIESSPDNVSDGYTLFSPMGQLKTFLINNDGQIVNSWQSEFVTGFTVYLDEEGNLFRGGQYGPEGAINGPGGGGVIEKFDWDNNLLWQYFYSDSEKRHHHDFEVLPNGNIIIIGWELKSETESVENGRLPGTLDEGELFACHLVEVKPSGATGGDIVWEWYVWDHLIQDNDPSKRNYGSVSEHPELIDINYFTSVRKSWNHINYVDYNAEQDLIMLSAHAYSEVWIIDHSTSSEEAASHSGGFYGRGGDLLYRWGNPQAYKKGDDQDRKLFSQHFTHWIPEGLPNAGEIMLFNNGEFRESNYSSIDIFDPGTFTYNNTGLFEPLAFTSSYTSNPQEDFFSLRFSSAQQLPNGNILICEGAKGNLFEVNSSGERVWLYVNPVNPEQVYKQGDIAVGNTVFMAHKYSIEFNGFNGKDLSPKGFIELYDQVTSNDLNKDINTTTLEIYPNPASRQLVIKGSIGNIITIKNVAGQELMSIELTQKSQVINIEQLPDGLYHIHSPNGRVVRLIIN</sequence>
<feature type="chain" id="PRO_5036787886" evidence="1">
    <location>
        <begin position="19"/>
        <end position="533"/>
    </location>
</feature>
<dbReference type="PANTHER" id="PTHR35340:SF5">
    <property type="entry name" value="ASST-DOMAIN-CONTAINING PROTEIN"/>
    <property type="match status" value="1"/>
</dbReference>
<dbReference type="EMBL" id="CP070608">
    <property type="protein sequence ID" value="QSE97287.1"/>
    <property type="molecule type" value="Genomic_DNA"/>
</dbReference>
<dbReference type="PANTHER" id="PTHR35340">
    <property type="entry name" value="PQQ ENZYME REPEAT PROTEIN-RELATED"/>
    <property type="match status" value="1"/>
</dbReference>
<evidence type="ECO:0000256" key="1">
    <source>
        <dbReference type="SAM" id="SignalP"/>
    </source>
</evidence>
<reference evidence="3" key="1">
    <citation type="submission" date="2021-02" db="EMBL/GenBank/DDBJ databases">
        <title>Fulvivirga sp. S481 isolated from sea water.</title>
        <authorList>
            <person name="Bae S.S."/>
            <person name="Baek K."/>
        </authorList>
    </citation>
    <scope>NUCLEOTIDE SEQUENCE</scope>
    <source>
        <strain evidence="3">S481</strain>
    </source>
</reference>
<dbReference type="Pfam" id="PF05935">
    <property type="entry name" value="Arylsulfotrans"/>
    <property type="match status" value="1"/>
</dbReference>
<dbReference type="AlphaFoldDB" id="A0A975A194"/>
<dbReference type="InterPro" id="IPR026444">
    <property type="entry name" value="Secre_tail"/>
</dbReference>
<feature type="signal peptide" evidence="1">
    <location>
        <begin position="1"/>
        <end position="18"/>
    </location>
</feature>
<dbReference type="NCBIfam" id="TIGR04183">
    <property type="entry name" value="Por_Secre_tail"/>
    <property type="match status" value="1"/>
</dbReference>
<accession>A0A975A194</accession>
<dbReference type="Pfam" id="PF18962">
    <property type="entry name" value="Por_Secre_tail"/>
    <property type="match status" value="1"/>
</dbReference>
<keyword evidence="4" id="KW-1185">Reference proteome</keyword>
<dbReference type="RefSeq" id="WP_205721798.1">
    <property type="nucleotide sequence ID" value="NZ_CP070608.1"/>
</dbReference>
<proteinExistence type="predicted"/>
<dbReference type="KEGG" id="fuv:JR347_17145"/>
<protein>
    <submittedName>
        <fullName evidence="3">Aryl-sulfate sulfotransferase</fullName>
    </submittedName>
</protein>
<evidence type="ECO:0000259" key="2">
    <source>
        <dbReference type="Pfam" id="PF18962"/>
    </source>
</evidence>
<name>A0A975A194_9BACT</name>
<dbReference type="InterPro" id="IPR010262">
    <property type="entry name" value="Arylsulfotransferase_bact"/>
</dbReference>